<dbReference type="PANTHER" id="PTHR24320">
    <property type="entry name" value="RETINOL DEHYDROGENASE"/>
    <property type="match status" value="1"/>
</dbReference>
<dbReference type="InterPro" id="IPR002347">
    <property type="entry name" value="SDR_fam"/>
</dbReference>
<sequence>MAKIFITGSSDGLGKLAAEKLIQLGHSVFLHARNTEKKEVLAGQITEAADILVGDLSKMEEVKNLADQVNAHGKMDAIIHNAGVYSADSATLFQVNVLAPYSLTALMELPKRLIYLSSGMHLGGRPIYRKEDLPSINYSDTKLMVSTLAAALAKRYPNTLSNSVDPGWVPTKMGGKNATDDLQKGMETQVWLAECQEKEAMTSGHYFFHKRIKPFHEAVNDPIYQERLLGLCESVTGIKFK</sequence>
<protein>
    <submittedName>
        <fullName evidence="3">NAD(P)-dependent dehydrogenase, short-chain alcohol dehydrogenase family</fullName>
    </submittedName>
</protein>
<dbReference type="GO" id="GO:0016491">
    <property type="term" value="F:oxidoreductase activity"/>
    <property type="evidence" value="ECO:0007669"/>
    <property type="project" value="UniProtKB-KW"/>
</dbReference>
<evidence type="ECO:0000313" key="4">
    <source>
        <dbReference type="Proteomes" id="UP000199564"/>
    </source>
</evidence>
<dbReference type="PRINTS" id="PR00081">
    <property type="entry name" value="GDHRDH"/>
</dbReference>
<gene>
    <name evidence="3" type="ORF">SAMN04488519_101153</name>
</gene>
<dbReference type="Gene3D" id="3.40.50.720">
    <property type="entry name" value="NAD(P)-binding Rossmann-like Domain"/>
    <property type="match status" value="1"/>
</dbReference>
<dbReference type="EMBL" id="FOVW01000001">
    <property type="protein sequence ID" value="SFN61599.1"/>
    <property type="molecule type" value="Genomic_DNA"/>
</dbReference>
<dbReference type="SUPFAM" id="SSF51735">
    <property type="entry name" value="NAD(P)-binding Rossmann-fold domains"/>
    <property type="match status" value="1"/>
</dbReference>
<evidence type="ECO:0000256" key="2">
    <source>
        <dbReference type="ARBA" id="ARBA00023002"/>
    </source>
</evidence>
<dbReference type="InterPro" id="IPR036291">
    <property type="entry name" value="NAD(P)-bd_dom_sf"/>
</dbReference>
<keyword evidence="2" id="KW-0560">Oxidoreductase</keyword>
<dbReference type="PANTHER" id="PTHR24320:SF274">
    <property type="entry name" value="CHAIN DEHYDROGENASE, PUTATIVE (AFU_ORTHOLOGUE AFUA_4G00440)-RELATED"/>
    <property type="match status" value="1"/>
</dbReference>
<proteinExistence type="inferred from homology"/>
<accession>A0A1I5AHA2</accession>
<keyword evidence="4" id="KW-1185">Reference proteome</keyword>
<dbReference type="RefSeq" id="WP_091648924.1">
    <property type="nucleotide sequence ID" value="NZ_FOVW01000001.1"/>
</dbReference>
<dbReference type="AlphaFoldDB" id="A0A1I5AHA2"/>
<organism evidence="3 4">
    <name type="scientific">Algoriphagus ornithinivorans</name>
    <dbReference type="NCBI Taxonomy" id="226506"/>
    <lineage>
        <taxon>Bacteria</taxon>
        <taxon>Pseudomonadati</taxon>
        <taxon>Bacteroidota</taxon>
        <taxon>Cytophagia</taxon>
        <taxon>Cytophagales</taxon>
        <taxon>Cyclobacteriaceae</taxon>
        <taxon>Algoriphagus</taxon>
    </lineage>
</organism>
<evidence type="ECO:0000313" key="3">
    <source>
        <dbReference type="EMBL" id="SFN61599.1"/>
    </source>
</evidence>
<reference evidence="4" key="1">
    <citation type="submission" date="2016-10" db="EMBL/GenBank/DDBJ databases">
        <authorList>
            <person name="Varghese N."/>
            <person name="Submissions S."/>
        </authorList>
    </citation>
    <scope>NUCLEOTIDE SEQUENCE [LARGE SCALE GENOMIC DNA]</scope>
    <source>
        <strain evidence="4">DSM 15282</strain>
    </source>
</reference>
<comment type="similarity">
    <text evidence="1">Belongs to the short-chain dehydrogenases/reductases (SDR) family.</text>
</comment>
<dbReference type="STRING" id="226506.SAMN04488519_101153"/>
<name>A0A1I5AHA2_9BACT</name>
<dbReference type="Pfam" id="PF00106">
    <property type="entry name" value="adh_short"/>
    <property type="match status" value="1"/>
</dbReference>
<dbReference type="Proteomes" id="UP000199564">
    <property type="component" value="Unassembled WGS sequence"/>
</dbReference>
<evidence type="ECO:0000256" key="1">
    <source>
        <dbReference type="ARBA" id="ARBA00006484"/>
    </source>
</evidence>